<dbReference type="SUPFAM" id="SSF52540">
    <property type="entry name" value="P-loop containing nucleoside triphosphate hydrolases"/>
    <property type="match status" value="1"/>
</dbReference>
<feature type="domain" description="Helicase ATP-binding" evidence="3">
    <location>
        <begin position="531"/>
        <end position="705"/>
    </location>
</feature>
<dbReference type="Pfam" id="PF00176">
    <property type="entry name" value="SNF2-rel_dom"/>
    <property type="match status" value="1"/>
</dbReference>
<dbReference type="CDD" id="cd18668">
    <property type="entry name" value="CD1_tandem_CHD5-9_like"/>
    <property type="match status" value="1"/>
</dbReference>
<dbReference type="SMART" id="SM00298">
    <property type="entry name" value="CHROMO"/>
    <property type="match status" value="2"/>
</dbReference>
<proteinExistence type="predicted"/>
<dbReference type="CDD" id="cd17995">
    <property type="entry name" value="DEXHc_CHD6_7_8_9"/>
    <property type="match status" value="1"/>
</dbReference>
<dbReference type="InterPro" id="IPR027417">
    <property type="entry name" value="P-loop_NTPase"/>
</dbReference>
<dbReference type="PANTHER" id="PTHR46850:SF1">
    <property type="entry name" value="CHROMODOMAIN-HELICASE-DNA-BINDING PROTEIN 9"/>
    <property type="match status" value="1"/>
</dbReference>
<organism evidence="4 5">
    <name type="scientific">Leptotrombidium deliense</name>
    <dbReference type="NCBI Taxonomy" id="299467"/>
    <lineage>
        <taxon>Eukaryota</taxon>
        <taxon>Metazoa</taxon>
        <taxon>Ecdysozoa</taxon>
        <taxon>Arthropoda</taxon>
        <taxon>Chelicerata</taxon>
        <taxon>Arachnida</taxon>
        <taxon>Acari</taxon>
        <taxon>Acariformes</taxon>
        <taxon>Trombidiformes</taxon>
        <taxon>Prostigmata</taxon>
        <taxon>Anystina</taxon>
        <taxon>Parasitengona</taxon>
        <taxon>Trombiculoidea</taxon>
        <taxon>Trombiculidae</taxon>
        <taxon>Leptotrombidium</taxon>
    </lineage>
</organism>
<keyword evidence="4" id="KW-0347">Helicase</keyword>
<reference evidence="4 5" key="1">
    <citation type="journal article" date="2018" name="Gigascience">
        <title>Genomes of trombidid mites reveal novel predicted allergens and laterally-transferred genes associated with secondary metabolism.</title>
        <authorList>
            <person name="Dong X."/>
            <person name="Chaisiri K."/>
            <person name="Xia D."/>
            <person name="Armstrong S.D."/>
            <person name="Fang Y."/>
            <person name="Donnelly M.J."/>
            <person name="Kadowaki T."/>
            <person name="McGarry J.W."/>
            <person name="Darby A.C."/>
            <person name="Makepeace B.L."/>
        </authorList>
    </citation>
    <scope>NUCLEOTIDE SEQUENCE [LARGE SCALE GENOMIC DNA]</scope>
    <source>
        <strain evidence="4">UoL-UT</strain>
    </source>
</reference>
<gene>
    <name evidence="4" type="ORF">B4U80_02550</name>
</gene>
<feature type="compositionally biased region" description="Basic residues" evidence="1">
    <location>
        <begin position="187"/>
        <end position="198"/>
    </location>
</feature>
<keyword evidence="5" id="KW-1185">Reference proteome</keyword>
<dbReference type="STRING" id="299467.A0A443SDB5"/>
<dbReference type="SUPFAM" id="SSF54160">
    <property type="entry name" value="Chromo domain-like"/>
    <property type="match status" value="1"/>
</dbReference>
<dbReference type="Gene3D" id="3.40.50.10810">
    <property type="entry name" value="Tandem AAA-ATPase domain"/>
    <property type="match status" value="1"/>
</dbReference>
<dbReference type="GO" id="GO:0004386">
    <property type="term" value="F:helicase activity"/>
    <property type="evidence" value="ECO:0007669"/>
    <property type="project" value="UniProtKB-KW"/>
</dbReference>
<evidence type="ECO:0000259" key="3">
    <source>
        <dbReference type="PROSITE" id="PS51192"/>
    </source>
</evidence>
<accession>A0A443SDB5</accession>
<dbReference type="GO" id="GO:0005524">
    <property type="term" value="F:ATP binding"/>
    <property type="evidence" value="ECO:0007669"/>
    <property type="project" value="InterPro"/>
</dbReference>
<dbReference type="PROSITE" id="PS50013">
    <property type="entry name" value="CHROMO_2"/>
    <property type="match status" value="1"/>
</dbReference>
<keyword evidence="4" id="KW-0238">DNA-binding</keyword>
<dbReference type="FunFam" id="3.40.50.10810:FF:000003">
    <property type="entry name" value="chromodomain-helicase-DNA-binding protein 8 isoform X4"/>
    <property type="match status" value="1"/>
</dbReference>
<feature type="region of interest" description="Disordered" evidence="1">
    <location>
        <begin position="27"/>
        <end position="205"/>
    </location>
</feature>
<feature type="compositionally biased region" description="Basic residues" evidence="1">
    <location>
        <begin position="27"/>
        <end position="36"/>
    </location>
</feature>
<dbReference type="InterPro" id="IPR038718">
    <property type="entry name" value="SNF2-like_sf"/>
</dbReference>
<dbReference type="Pfam" id="PF00385">
    <property type="entry name" value="Chromo"/>
    <property type="match status" value="2"/>
</dbReference>
<dbReference type="GO" id="GO:0005694">
    <property type="term" value="C:chromosome"/>
    <property type="evidence" value="ECO:0007669"/>
    <property type="project" value="UniProtKB-ARBA"/>
</dbReference>
<dbReference type="InterPro" id="IPR016197">
    <property type="entry name" value="Chromo-like_dom_sf"/>
</dbReference>
<comment type="caution">
    <text evidence="4">The sequence shown here is derived from an EMBL/GenBank/DDBJ whole genome shotgun (WGS) entry which is preliminary data.</text>
</comment>
<dbReference type="OrthoDB" id="5857104at2759"/>
<dbReference type="EMBL" id="NCKV01003639">
    <property type="protein sequence ID" value="RWS25505.1"/>
    <property type="molecule type" value="Genomic_DNA"/>
</dbReference>
<dbReference type="InterPro" id="IPR014001">
    <property type="entry name" value="Helicase_ATP-bd"/>
</dbReference>
<dbReference type="Proteomes" id="UP000288716">
    <property type="component" value="Unassembled WGS sequence"/>
</dbReference>
<feature type="compositionally biased region" description="Polar residues" evidence="1">
    <location>
        <begin position="80"/>
        <end position="96"/>
    </location>
</feature>
<keyword evidence="4" id="KW-0378">Hydrolase</keyword>
<feature type="compositionally biased region" description="Basic and acidic residues" evidence="1">
    <location>
        <begin position="125"/>
        <end position="140"/>
    </location>
</feature>
<evidence type="ECO:0000259" key="2">
    <source>
        <dbReference type="PROSITE" id="PS50013"/>
    </source>
</evidence>
<dbReference type="InterPro" id="IPR000953">
    <property type="entry name" value="Chromo/chromo_shadow_dom"/>
</dbReference>
<dbReference type="InterPro" id="IPR000330">
    <property type="entry name" value="SNF2_N"/>
</dbReference>
<feature type="compositionally biased region" description="Basic residues" evidence="1">
    <location>
        <begin position="141"/>
        <end position="163"/>
    </location>
</feature>
<evidence type="ECO:0000256" key="1">
    <source>
        <dbReference type="SAM" id="MobiDB-lite"/>
    </source>
</evidence>
<evidence type="ECO:0000313" key="5">
    <source>
        <dbReference type="Proteomes" id="UP000288716"/>
    </source>
</evidence>
<feature type="domain" description="Chromo" evidence="2">
    <location>
        <begin position="436"/>
        <end position="483"/>
    </location>
</feature>
<keyword evidence="4" id="KW-0067">ATP-binding</keyword>
<dbReference type="AlphaFoldDB" id="A0A443SDB5"/>
<dbReference type="PROSITE" id="PS51192">
    <property type="entry name" value="HELICASE_ATP_BIND_1"/>
    <property type="match status" value="1"/>
</dbReference>
<sequence length="763" mass="87904">MCSPVNNETSINTFEFTEDQNILNTPVKKKGKKRKLKECDQSDLSADNSEKKIKKPKKRKVKGKNDSKDEEEIKSETRSSEILQDQEQTIIQSQSTEFDDATQEDTSQLDFSGGETSAKAKKSKGKEGKTKKPKLKEAKSKLPKKKLPKLALKFGKKKKRKRLGSSDNSDLERTPPPSPDDGDSGILKRRSARNTKRQKYTDDIELELSDDETKLGLKDKSGAPAEGSVLITNLNDDSMVVDKFLGSRMGIREIEPDGDDIGPDAKPQTIEVEEYYVKYKNLSYLHCDWKTEEELEKGDKRISQKIKRFKQKRDNMNMFDFLDDEPFNPEYCEVDRILDVNEVEELIEAGVADEAKSNLEIVTEIKAEDLAEPVNENTSLVINSDSTVETTESAIEGEELNSNVTRDINTDYNESEPVSNDKSEKSALVVSVTENISDENLKQVKKPKIIRHFLVKWRGLPYDECNWELEDDLDPQKIEHFFKFKDPPPRDKWKPKKRPKAGEWKKLEVSPVYKSENTLREYQLEGVNWLTFCWHNNRNCILADEMGLGKTIQSIAFIQEIVKYGISWPFLVIAPLSTIGNWQREFETWTDLNVITYHGSSASRNMLQEYEMYYKDEKGERIDGVYKFQVMITTFEIVLTDCLELREISWRCCIIDEAHRLKNRNCKLLEGLRLLDMEHRVLLTGTPLQNNVEELFSLLNFLEPTQFASSEMFLLEFGDLKTEEQVDKLKALLKPMMLRRLKEDVEKSLAPKEETIIECGDVK</sequence>
<dbReference type="PANTHER" id="PTHR46850">
    <property type="entry name" value="CHROMODOMAIN-HELICASE-DNA-BINDING PROTEIN 9"/>
    <property type="match status" value="1"/>
</dbReference>
<evidence type="ECO:0000313" key="4">
    <source>
        <dbReference type="EMBL" id="RWS25505.1"/>
    </source>
</evidence>
<keyword evidence="4" id="KW-0547">Nucleotide-binding</keyword>
<dbReference type="GO" id="GO:0003677">
    <property type="term" value="F:DNA binding"/>
    <property type="evidence" value="ECO:0007669"/>
    <property type="project" value="UniProtKB-KW"/>
</dbReference>
<name>A0A443SDB5_9ACAR</name>
<dbReference type="InterPro" id="IPR051493">
    <property type="entry name" value="CHD"/>
</dbReference>
<dbReference type="VEuPathDB" id="VectorBase:LDEU006535"/>
<dbReference type="Gene3D" id="2.40.50.40">
    <property type="match status" value="2"/>
</dbReference>
<dbReference type="InterPro" id="IPR023780">
    <property type="entry name" value="Chromo_domain"/>
</dbReference>
<protein>
    <submittedName>
        <fullName evidence="4">Chromodomain-helicase-DNA-binding protein 8-like protein</fullName>
    </submittedName>
</protein>
<dbReference type="SMART" id="SM00487">
    <property type="entry name" value="DEXDc"/>
    <property type="match status" value="1"/>
</dbReference>
<feature type="compositionally biased region" description="Basic residues" evidence="1">
    <location>
        <begin position="52"/>
        <end position="62"/>
    </location>
</feature>